<comment type="caution">
    <text evidence="4">The sequence shown here is derived from an EMBL/GenBank/DDBJ whole genome shotgun (WGS) entry which is preliminary data.</text>
</comment>
<evidence type="ECO:0000313" key="3">
    <source>
        <dbReference type="EMBL" id="HEC56794.1"/>
    </source>
</evidence>
<reference evidence="3" key="2">
    <citation type="journal article" date="2020" name="mSystems">
        <title>Genome- and Community-Level Interaction Insights into Carbon Utilization and Element Cycling Functions of Hydrothermarchaeota in Hydrothermal Sediment.</title>
        <authorList>
            <person name="Zhou Z."/>
            <person name="Liu Y."/>
            <person name="Xu W."/>
            <person name="Pan J."/>
            <person name="Luo Z.H."/>
            <person name="Li M."/>
        </authorList>
    </citation>
    <scope>NUCLEOTIDE SEQUENCE [LARGE SCALE GENOMIC DNA]</scope>
    <source>
        <strain evidence="3">HyVt-386</strain>
    </source>
</reference>
<accession>A0A1F2P5E7</accession>
<reference evidence="4 5" key="1">
    <citation type="submission" date="2016-05" db="EMBL/GenBank/DDBJ databases">
        <title>Microbial consortia oxidize butane by reversing methanogenesis.</title>
        <authorList>
            <person name="Laso-Perez R."/>
            <person name="Richter M."/>
            <person name="Wegener G."/>
            <person name="Musat F."/>
        </authorList>
    </citation>
    <scope>NUCLEOTIDE SEQUENCE [LARGE SCALE GENOMIC DNA]</scope>
    <source>
        <strain evidence="4">BOX1</strain>
    </source>
</reference>
<keyword evidence="5" id="KW-1185">Reference proteome</keyword>
<dbReference type="Gene3D" id="3.40.50.720">
    <property type="entry name" value="NAD(P)-binding Rossmann-like Domain"/>
    <property type="match status" value="1"/>
</dbReference>
<dbReference type="STRING" id="1839936.SBU_000926"/>
<dbReference type="InterPro" id="IPR036291">
    <property type="entry name" value="NAD(P)-bd_dom_sf"/>
</dbReference>
<name>A0A1F2P5E7_9EURY</name>
<dbReference type="SUPFAM" id="SSF51735">
    <property type="entry name" value="NAD(P)-binding Rossmann-fold domains"/>
    <property type="match status" value="1"/>
</dbReference>
<dbReference type="PATRIC" id="fig|1839936.3.peg.933"/>
<comment type="similarity">
    <text evidence="1">Belongs to the NAD(P)-dependent epimerase/dehydratase family.</text>
</comment>
<dbReference type="CDD" id="cd05256">
    <property type="entry name" value="UDP_AE_SDR_e"/>
    <property type="match status" value="1"/>
</dbReference>
<dbReference type="Pfam" id="PF01370">
    <property type="entry name" value="Epimerase"/>
    <property type="match status" value="1"/>
</dbReference>
<dbReference type="AlphaFoldDB" id="A0A1F2P5E7"/>
<evidence type="ECO:0000313" key="5">
    <source>
        <dbReference type="Proteomes" id="UP000185779"/>
    </source>
</evidence>
<organism evidence="4 5">
    <name type="scientific">Candidatus Syntropharchaeum butanivorans</name>
    <dbReference type="NCBI Taxonomy" id="1839936"/>
    <lineage>
        <taxon>Archaea</taxon>
        <taxon>Methanobacteriati</taxon>
        <taxon>Methanobacteriota</taxon>
        <taxon>Stenosarchaea group</taxon>
        <taxon>Methanomicrobia</taxon>
        <taxon>Methanosarcinales</taxon>
        <taxon>ANME-2 cluster</taxon>
        <taxon>Candidatus Syntropharchaeum</taxon>
    </lineage>
</organism>
<dbReference type="Gene3D" id="3.90.25.10">
    <property type="entry name" value="UDP-galactose 4-epimerase, domain 1"/>
    <property type="match status" value="1"/>
</dbReference>
<dbReference type="EMBL" id="DRIE01000046">
    <property type="protein sequence ID" value="HEC56794.1"/>
    <property type="molecule type" value="Genomic_DNA"/>
</dbReference>
<gene>
    <name evidence="3" type="ORF">ENI32_02765</name>
    <name evidence="4" type="ORF">SBU_000926</name>
</gene>
<evidence type="ECO:0000256" key="1">
    <source>
        <dbReference type="ARBA" id="ARBA00007637"/>
    </source>
</evidence>
<proteinExistence type="inferred from homology"/>
<dbReference type="Proteomes" id="UP000885936">
    <property type="component" value="Unassembled WGS sequence"/>
</dbReference>
<evidence type="ECO:0000313" key="4">
    <source>
        <dbReference type="EMBL" id="OFV66384.1"/>
    </source>
</evidence>
<dbReference type="InterPro" id="IPR001509">
    <property type="entry name" value="Epimerase_deHydtase"/>
</dbReference>
<sequence length="321" mass="35645">MVEVITDRKLVITGGAGFIGSNLSHELAPDNEVILLDNLFTGRVSNIRDLLALENVRFVEGSILDLPLLERLFEGVDYVFHHAAIGSVQHSVKDPLRTDEVNVRGTLNVLLAAKKKGVKKVIYASSSSVYGDTPVLPKVEDMMPNPLSPYGVSKLAGEYYCRVFTEVYGLATVSLRYFNVYGPRQDPASEYAAVIPKFIMKVMNGEPPVIYGDGEQTRDFIFVKDVVYANILMAVSDATGVFNIARGKGVTINELAHLIMDELGVKLSCKYTDPRPGDIRDSLADISRARDVGYTPRYELREGLKETIKWFRNEYDLAEGK</sequence>
<dbReference type="Proteomes" id="UP000185779">
    <property type="component" value="Unassembled WGS sequence"/>
</dbReference>
<feature type="domain" description="NAD-dependent epimerase/dehydratase" evidence="2">
    <location>
        <begin position="11"/>
        <end position="245"/>
    </location>
</feature>
<dbReference type="EMBL" id="LYOR01000003">
    <property type="protein sequence ID" value="OFV66384.1"/>
    <property type="molecule type" value="Genomic_DNA"/>
</dbReference>
<evidence type="ECO:0000259" key="2">
    <source>
        <dbReference type="Pfam" id="PF01370"/>
    </source>
</evidence>
<dbReference type="PANTHER" id="PTHR43000">
    <property type="entry name" value="DTDP-D-GLUCOSE 4,6-DEHYDRATASE-RELATED"/>
    <property type="match status" value="1"/>
</dbReference>
<protein>
    <submittedName>
        <fullName evidence="3">SDR family oxidoreductase</fullName>
    </submittedName>
    <submittedName>
        <fullName evidence="4">Vi polysaccharide biosynthesis protein vipB/tviC</fullName>
    </submittedName>
</protein>